<keyword evidence="1" id="KW-0805">Transcription regulation</keyword>
<evidence type="ECO:0000313" key="7">
    <source>
        <dbReference type="Proteomes" id="UP000255108"/>
    </source>
</evidence>
<reference evidence="5 7" key="1">
    <citation type="submission" date="2018-06" db="EMBL/GenBank/DDBJ databases">
        <authorList>
            <consortium name="Pathogen Informatics"/>
            <person name="Doyle S."/>
        </authorList>
    </citation>
    <scope>NUCLEOTIDE SEQUENCE [LARGE SCALE GENOMIC DNA]</scope>
    <source>
        <strain evidence="5 7">NCTC11159</strain>
    </source>
</reference>
<reference evidence="6 8" key="2">
    <citation type="submission" date="2019-03" db="EMBL/GenBank/DDBJ databases">
        <title>Genomic Encyclopedia of Type Strains, Phase IV (KMG-IV): sequencing the most valuable type-strain genomes for metagenomic binning, comparative biology and taxonomic classification.</title>
        <authorList>
            <person name="Goeker M."/>
        </authorList>
    </citation>
    <scope>NUCLEOTIDE SEQUENCE [LARGE SCALE GENOMIC DNA]</scope>
    <source>
        <strain evidence="6 8">DSM 3764</strain>
    </source>
</reference>
<proteinExistence type="predicted"/>
<dbReference type="OrthoDB" id="269117at2"/>
<dbReference type="AlphaFoldDB" id="A0A377Q7K7"/>
<sequence>MNLRELAQLLNLSPTTVSRALNVFSDVSEKTRLKVAAAAERHGYRPNSTARKLALGRTDCVGMIYPLQPNDLNDPVFHAIVGGMTDQFNDAGIDLMLISADNHNELQTYQRITAGHRVDGLIVARTCVFDERLRYLQSCQFPFVAHGRSQMDAPYPWFDYDNEAGTRAAVERLLALGHKRIALISAPLALNFAMQRKQGFVAAMQAASVAIDSALLQEGALTAQMGEALMHRLLKLSQRPTAVIVDNNLAAMGVLAALRQAELRAGTDISLIVFGGVAPELAMGQNITAIRQPDPREAGITLASLMLARLRGEDPASLQVLWPTLLQPGTSDQACLI</sequence>
<dbReference type="InterPro" id="IPR000843">
    <property type="entry name" value="HTH_LacI"/>
</dbReference>
<evidence type="ECO:0000256" key="2">
    <source>
        <dbReference type="ARBA" id="ARBA00023125"/>
    </source>
</evidence>
<dbReference type="Pfam" id="PF00532">
    <property type="entry name" value="Peripla_BP_1"/>
    <property type="match status" value="1"/>
</dbReference>
<protein>
    <submittedName>
        <fullName evidence="6">LacI family transcriptional regulator</fullName>
    </submittedName>
    <submittedName>
        <fullName evidence="5">Raffinose operon repressor</fullName>
    </submittedName>
</protein>
<name>A0A377Q7K7_9NEIS</name>
<dbReference type="RefSeq" id="WP_115226983.1">
    <property type="nucleotide sequence ID" value="NZ_CAWOLO010000002.1"/>
</dbReference>
<dbReference type="EMBL" id="UGHR01000001">
    <property type="protein sequence ID" value="STQ90698.1"/>
    <property type="molecule type" value="Genomic_DNA"/>
</dbReference>
<evidence type="ECO:0000259" key="4">
    <source>
        <dbReference type="PROSITE" id="PS50932"/>
    </source>
</evidence>
<feature type="domain" description="HTH lacI-type" evidence="4">
    <location>
        <begin position="1"/>
        <end position="55"/>
    </location>
</feature>
<dbReference type="Proteomes" id="UP000255108">
    <property type="component" value="Unassembled WGS sequence"/>
</dbReference>
<dbReference type="PANTHER" id="PTHR30146">
    <property type="entry name" value="LACI-RELATED TRANSCRIPTIONAL REPRESSOR"/>
    <property type="match status" value="1"/>
</dbReference>
<dbReference type="CDD" id="cd20010">
    <property type="entry name" value="PBP1_AglR-like"/>
    <property type="match status" value="1"/>
</dbReference>
<dbReference type="EMBL" id="SMBT01000002">
    <property type="protein sequence ID" value="TCU89328.1"/>
    <property type="molecule type" value="Genomic_DNA"/>
</dbReference>
<dbReference type="Gene3D" id="3.40.50.2300">
    <property type="match status" value="2"/>
</dbReference>
<dbReference type="SUPFAM" id="SSF47413">
    <property type="entry name" value="lambda repressor-like DNA-binding domains"/>
    <property type="match status" value="1"/>
</dbReference>
<keyword evidence="2" id="KW-0238">DNA-binding</keyword>
<dbReference type="GO" id="GO:0003700">
    <property type="term" value="F:DNA-binding transcription factor activity"/>
    <property type="evidence" value="ECO:0007669"/>
    <property type="project" value="TreeGrafter"/>
</dbReference>
<evidence type="ECO:0000313" key="8">
    <source>
        <dbReference type="Proteomes" id="UP000295794"/>
    </source>
</evidence>
<dbReference type="InterPro" id="IPR028082">
    <property type="entry name" value="Peripla_BP_I"/>
</dbReference>
<dbReference type="Proteomes" id="UP000295794">
    <property type="component" value="Unassembled WGS sequence"/>
</dbReference>
<organism evidence="5 7">
    <name type="scientific">Iodobacter fluviatilis</name>
    <dbReference type="NCBI Taxonomy" id="537"/>
    <lineage>
        <taxon>Bacteria</taxon>
        <taxon>Pseudomonadati</taxon>
        <taxon>Pseudomonadota</taxon>
        <taxon>Betaproteobacteria</taxon>
        <taxon>Neisseriales</taxon>
        <taxon>Chitinibacteraceae</taxon>
        <taxon>Iodobacter</taxon>
    </lineage>
</organism>
<evidence type="ECO:0000256" key="3">
    <source>
        <dbReference type="ARBA" id="ARBA00023163"/>
    </source>
</evidence>
<dbReference type="InterPro" id="IPR010982">
    <property type="entry name" value="Lambda_DNA-bd_dom_sf"/>
</dbReference>
<dbReference type="Gene3D" id="1.10.260.40">
    <property type="entry name" value="lambda repressor-like DNA-binding domains"/>
    <property type="match status" value="1"/>
</dbReference>
<dbReference type="GO" id="GO:0000976">
    <property type="term" value="F:transcription cis-regulatory region binding"/>
    <property type="evidence" value="ECO:0007669"/>
    <property type="project" value="TreeGrafter"/>
</dbReference>
<keyword evidence="3" id="KW-0804">Transcription</keyword>
<gene>
    <name evidence="5" type="primary">rafR</name>
    <name evidence="6" type="ORF">EV682_102240</name>
    <name evidence="5" type="ORF">NCTC11159_01765</name>
</gene>
<keyword evidence="8" id="KW-1185">Reference proteome</keyword>
<evidence type="ECO:0000313" key="5">
    <source>
        <dbReference type="EMBL" id="STQ90698.1"/>
    </source>
</evidence>
<dbReference type="SMART" id="SM00354">
    <property type="entry name" value="HTH_LACI"/>
    <property type="match status" value="1"/>
</dbReference>
<evidence type="ECO:0000313" key="6">
    <source>
        <dbReference type="EMBL" id="TCU89328.1"/>
    </source>
</evidence>
<dbReference type="InterPro" id="IPR001761">
    <property type="entry name" value="Peripla_BP/Lac1_sug-bd_dom"/>
</dbReference>
<dbReference type="PROSITE" id="PS50932">
    <property type="entry name" value="HTH_LACI_2"/>
    <property type="match status" value="1"/>
</dbReference>
<evidence type="ECO:0000256" key="1">
    <source>
        <dbReference type="ARBA" id="ARBA00023015"/>
    </source>
</evidence>
<accession>A0A377Q7K7</accession>
<dbReference type="Pfam" id="PF00356">
    <property type="entry name" value="LacI"/>
    <property type="match status" value="1"/>
</dbReference>
<dbReference type="SUPFAM" id="SSF53822">
    <property type="entry name" value="Periplasmic binding protein-like I"/>
    <property type="match status" value="1"/>
</dbReference>
<dbReference type="CDD" id="cd01392">
    <property type="entry name" value="HTH_LacI"/>
    <property type="match status" value="1"/>
</dbReference>
<dbReference type="PANTHER" id="PTHR30146:SF109">
    <property type="entry name" value="HTH-TYPE TRANSCRIPTIONAL REGULATOR GALS"/>
    <property type="match status" value="1"/>
</dbReference>